<protein>
    <submittedName>
        <fullName evidence="7">LacI family transcriptional regulator</fullName>
    </submittedName>
</protein>
<dbReference type="InterPro" id="IPR050555">
    <property type="entry name" value="Bact_Solute-Bind_Prot2"/>
</dbReference>
<evidence type="ECO:0000256" key="2">
    <source>
        <dbReference type="ARBA" id="ARBA00022448"/>
    </source>
</evidence>
<evidence type="ECO:0000256" key="3">
    <source>
        <dbReference type="ARBA" id="ARBA00022597"/>
    </source>
</evidence>
<feature type="chain" id="PRO_5039632016" evidence="5">
    <location>
        <begin position="23"/>
        <end position="364"/>
    </location>
</feature>
<name>A0A2T3FLQ3_9CLOT</name>
<keyword evidence="8" id="KW-1185">Reference proteome</keyword>
<dbReference type="Gene3D" id="3.40.50.2300">
    <property type="match status" value="2"/>
</dbReference>
<sequence length="364" mass="39572">MMKLKKVAALGLATAMAFSVTACSSKPAETTAAAEETTAAADAAETVKEAIEGKDPAEVKVGISIYQFADNFMTLYRNELQKYLVDELGLKAENISIMDGKNDQSEQMNQIRNFVTQGFDVMIINLVQASSEPDVTNICNEAGIPVVYINREPDAEREQAWVDDGIKATYVGADARQSGTYQGEEIAELENKGDADGDGVVRYIMVQGDPENVDAQYRTEKSVEALKAAGVEVEELTKQRGDWDQTKGQEITANALSQYGDKIDVVFCNNDAMALGALQAIEAAGRTVNKDIYLVGVDALVEVVENVMNDKMTGTVFNDYFGQAHTAADKALDFVNGKDVDNVYMVDYVKVTTENAGDILEMIK</sequence>
<reference evidence="7 8" key="1">
    <citation type="submission" date="2018-03" db="EMBL/GenBank/DDBJ databases">
        <title>Lachnoclostridium SNUG30386 gen.nov., sp.nov., isolated from human faeces.</title>
        <authorList>
            <person name="Seo B."/>
            <person name="Jeon K."/>
            <person name="Ko G."/>
        </authorList>
    </citation>
    <scope>NUCLEOTIDE SEQUENCE [LARGE SCALE GENOMIC DNA]</scope>
    <source>
        <strain evidence="7 8">SNUG30386</strain>
    </source>
</reference>
<evidence type="ECO:0000256" key="4">
    <source>
        <dbReference type="ARBA" id="ARBA00022729"/>
    </source>
</evidence>
<keyword evidence="2" id="KW-0813">Transport</keyword>
<dbReference type="Proteomes" id="UP000241048">
    <property type="component" value="Unassembled WGS sequence"/>
</dbReference>
<dbReference type="GO" id="GO:0030288">
    <property type="term" value="C:outer membrane-bounded periplasmic space"/>
    <property type="evidence" value="ECO:0007669"/>
    <property type="project" value="TreeGrafter"/>
</dbReference>
<evidence type="ECO:0000256" key="1">
    <source>
        <dbReference type="ARBA" id="ARBA00004196"/>
    </source>
</evidence>
<evidence type="ECO:0000313" key="7">
    <source>
        <dbReference type="EMBL" id="PST36199.1"/>
    </source>
</evidence>
<dbReference type="SUPFAM" id="SSF53822">
    <property type="entry name" value="Periplasmic binding protein-like I"/>
    <property type="match status" value="1"/>
</dbReference>
<feature type="domain" description="Periplasmic binding protein" evidence="6">
    <location>
        <begin position="61"/>
        <end position="338"/>
    </location>
</feature>
<dbReference type="EMBL" id="PYLO01000005">
    <property type="protein sequence ID" value="PST36199.1"/>
    <property type="molecule type" value="Genomic_DNA"/>
</dbReference>
<dbReference type="Pfam" id="PF13407">
    <property type="entry name" value="Peripla_BP_4"/>
    <property type="match status" value="1"/>
</dbReference>
<dbReference type="InterPro" id="IPR028082">
    <property type="entry name" value="Peripla_BP_I"/>
</dbReference>
<feature type="signal peptide" evidence="5">
    <location>
        <begin position="1"/>
        <end position="22"/>
    </location>
</feature>
<proteinExistence type="predicted"/>
<evidence type="ECO:0000259" key="6">
    <source>
        <dbReference type="Pfam" id="PF13407"/>
    </source>
</evidence>
<keyword evidence="3" id="KW-0762">Sugar transport</keyword>
<dbReference type="PANTHER" id="PTHR30036">
    <property type="entry name" value="D-XYLOSE-BINDING PERIPLASMIC PROTEIN"/>
    <property type="match status" value="1"/>
</dbReference>
<gene>
    <name evidence="7" type="ORF">C7U56_13275</name>
</gene>
<dbReference type="PANTHER" id="PTHR30036:SF2">
    <property type="entry name" value="D-GALACTOSE_METHYL-GALACTOSIDE BINDING PERIPLASMIC PROTEIN MGLB"/>
    <property type="match status" value="1"/>
</dbReference>
<accession>A0A2T3FLQ3</accession>
<dbReference type="InterPro" id="IPR025997">
    <property type="entry name" value="SBP_2_dom"/>
</dbReference>
<evidence type="ECO:0000256" key="5">
    <source>
        <dbReference type="SAM" id="SignalP"/>
    </source>
</evidence>
<keyword evidence="4 5" id="KW-0732">Signal</keyword>
<comment type="subcellular location">
    <subcellularLocation>
        <location evidence="1">Cell envelope</location>
    </subcellularLocation>
</comment>
<evidence type="ECO:0000313" key="8">
    <source>
        <dbReference type="Proteomes" id="UP000241048"/>
    </source>
</evidence>
<dbReference type="GO" id="GO:0030246">
    <property type="term" value="F:carbohydrate binding"/>
    <property type="evidence" value="ECO:0007669"/>
    <property type="project" value="TreeGrafter"/>
</dbReference>
<dbReference type="AlphaFoldDB" id="A0A2T3FLQ3"/>
<organism evidence="7 8">
    <name type="scientific">Clostridium fessum</name>
    <dbReference type="NCBI Taxonomy" id="2126740"/>
    <lineage>
        <taxon>Bacteria</taxon>
        <taxon>Bacillati</taxon>
        <taxon>Bacillota</taxon>
        <taxon>Clostridia</taxon>
        <taxon>Eubacteriales</taxon>
        <taxon>Clostridiaceae</taxon>
        <taxon>Clostridium</taxon>
    </lineage>
</organism>
<dbReference type="PROSITE" id="PS51257">
    <property type="entry name" value="PROKAR_LIPOPROTEIN"/>
    <property type="match status" value="1"/>
</dbReference>
<comment type="caution">
    <text evidence="7">The sequence shown here is derived from an EMBL/GenBank/DDBJ whole genome shotgun (WGS) entry which is preliminary data.</text>
</comment>